<dbReference type="RefSeq" id="WP_154619870.1">
    <property type="nucleotide sequence ID" value="NZ_VUNL01000002.1"/>
</dbReference>
<gene>
    <name evidence="1" type="ORF">FYJ78_02770</name>
</gene>
<accession>A0A6I2UUU8</accession>
<dbReference type="EMBL" id="VUNL01000002">
    <property type="protein sequence ID" value="MSV24125.1"/>
    <property type="molecule type" value="Genomic_DNA"/>
</dbReference>
<proteinExistence type="predicted"/>
<evidence type="ECO:0000313" key="1">
    <source>
        <dbReference type="EMBL" id="MSV24125.1"/>
    </source>
</evidence>
<evidence type="ECO:0000313" key="2">
    <source>
        <dbReference type="Proteomes" id="UP000430222"/>
    </source>
</evidence>
<comment type="caution">
    <text evidence="1">The sequence shown here is derived from an EMBL/GenBank/DDBJ whole genome shotgun (WGS) entry which is preliminary data.</text>
</comment>
<dbReference type="AlphaFoldDB" id="A0A6I2UUU8"/>
<reference evidence="1 2" key="1">
    <citation type="submission" date="2019-08" db="EMBL/GenBank/DDBJ databases">
        <title>In-depth cultivation of the pig gut microbiome towards novel bacterial diversity and tailored functional studies.</title>
        <authorList>
            <person name="Wylensek D."/>
            <person name="Hitch T.C.A."/>
            <person name="Clavel T."/>
        </authorList>
    </citation>
    <scope>NUCLEOTIDE SEQUENCE [LARGE SCALE GENOMIC DNA]</scope>
    <source>
        <strain evidence="2">WCA-380-WT-3B3</strain>
    </source>
</reference>
<protein>
    <submittedName>
        <fullName evidence="1">Uncharacterized protein</fullName>
    </submittedName>
</protein>
<sequence length="212" mass="23327">MLIDTACSVAFYCQRCGRIHLQDIPLFSGHVGVPLVCGSCGHTMGEAALRPHRGLALDIRCGICGSSNRQQFSWNQLRHLSFEKLYCAEDHFELGYIGRWQNIAEFLDFNAAEYDALHPSEGEDFPERQQTMLEALNRVHDMADSGELACSCGSTQITASVIGEVILLECLACGSVCVLPARTSADLRCLRPGMAAAFIWKSQRSLLDVKGK</sequence>
<organism evidence="1 2">
    <name type="scientific">Selenomonas montiformis</name>
    <dbReference type="NCBI Taxonomy" id="2652285"/>
    <lineage>
        <taxon>Bacteria</taxon>
        <taxon>Bacillati</taxon>
        <taxon>Bacillota</taxon>
        <taxon>Negativicutes</taxon>
        <taxon>Selenomonadales</taxon>
        <taxon>Selenomonadaceae</taxon>
        <taxon>Selenomonas</taxon>
    </lineage>
</organism>
<name>A0A6I2UUU8_9FIRM</name>
<dbReference type="Proteomes" id="UP000430222">
    <property type="component" value="Unassembled WGS sequence"/>
</dbReference>
<keyword evidence="2" id="KW-1185">Reference proteome</keyword>